<sequence>MLTVNQQNELTSGTKMSLLIAAHVNSKQAIEKFGDLAFGVEFAAGSMLDLRLAQLMTDEKNAISILARAAAQTWPEAKEKARYFAELIIEDRAQVDDEDLIEMLLSIATA</sequence>
<evidence type="ECO:0000313" key="2">
    <source>
        <dbReference type="Proteomes" id="UP000718278"/>
    </source>
</evidence>
<proteinExistence type="predicted"/>
<comment type="caution">
    <text evidence="1">The sequence shown here is derived from an EMBL/GenBank/DDBJ whole genome shotgun (WGS) entry which is preliminary data.</text>
</comment>
<organism evidence="1 2">
    <name type="scientific">Brucella pituitosa</name>
    <dbReference type="NCBI Taxonomy" id="571256"/>
    <lineage>
        <taxon>Bacteria</taxon>
        <taxon>Pseudomonadati</taxon>
        <taxon>Pseudomonadota</taxon>
        <taxon>Alphaproteobacteria</taxon>
        <taxon>Hyphomicrobiales</taxon>
        <taxon>Brucellaceae</taxon>
        <taxon>Brucella/Ochrobactrum group</taxon>
        <taxon>Brucella</taxon>
    </lineage>
</organism>
<dbReference type="RefSeq" id="WP_207490341.1">
    <property type="nucleotide sequence ID" value="NZ_JADIJS010000009.1"/>
</dbReference>
<keyword evidence="2" id="KW-1185">Reference proteome</keyword>
<name>A0ABS3K8E9_9HYPH</name>
<evidence type="ECO:0000313" key="1">
    <source>
        <dbReference type="EMBL" id="MBO1042318.1"/>
    </source>
</evidence>
<gene>
    <name evidence="1" type="ORF">IPV26_21920</name>
</gene>
<dbReference type="Proteomes" id="UP000718278">
    <property type="component" value="Unassembled WGS sequence"/>
</dbReference>
<protein>
    <submittedName>
        <fullName evidence="1">Uncharacterized protein</fullName>
    </submittedName>
</protein>
<dbReference type="EMBL" id="JADIJS010000009">
    <property type="protein sequence ID" value="MBO1042318.1"/>
    <property type="molecule type" value="Genomic_DNA"/>
</dbReference>
<accession>A0ABS3K8E9</accession>
<reference evidence="1 2" key="1">
    <citation type="submission" date="2020-10" db="EMBL/GenBank/DDBJ databases">
        <title>Genomic characterization of underground lake bacteria from Wind Cave National Park: Insight into the archetypical LuxI/LuxR and identification of LuxR solos.</title>
        <authorList>
            <person name="Wengert P.C."/>
            <person name="Savka M.A."/>
        </authorList>
    </citation>
    <scope>NUCLEOTIDE SEQUENCE [LARGE SCALE GENOMIC DNA]</scope>
    <source>
        <strain evidence="1 2">SD316</strain>
    </source>
</reference>